<proteinExistence type="predicted"/>
<dbReference type="PANTHER" id="PTHR39200:SF1">
    <property type="entry name" value="AUTO-TRANSPORTER ADHESIN HEAD GIN DOMAIN-CONTAINING PROTEIN-RELATED"/>
    <property type="match status" value="1"/>
</dbReference>
<sequence length="242" mass="25586">MKKAVMFLAGLCFTLTVAAQEKKEAVQGNGDTTKEKRKIGPDYSKIKVTGNFEVSLISGDTGTLSMEGEENLLPLVTTEVKNGTLFIGSENDKFLTPSRNRKITIKVPVNALSEVFLKGSGSINVKNRVKNDIKLLLDGCGSINVSVNTDNVEACVLGSGEIKIDGQAQSFECKVVGSGIIKAYDLKAPNVNAVVSGAGDVEANSSKKLKGRISGSGNIAFAGEPSETDLKHSGTGKFTFHQ</sequence>
<keyword evidence="4" id="KW-1185">Reference proteome</keyword>
<feature type="signal peptide" evidence="1">
    <location>
        <begin position="1"/>
        <end position="19"/>
    </location>
</feature>
<gene>
    <name evidence="3" type="ORF">HYN59_10130</name>
</gene>
<dbReference type="OrthoDB" id="5585143at2"/>
<dbReference type="KEGG" id="falb:HYN59_10130"/>
<feature type="chain" id="PRO_5015640241" evidence="1">
    <location>
        <begin position="20"/>
        <end position="242"/>
    </location>
</feature>
<organism evidence="3 4">
    <name type="scientific">Flavobacterium album</name>
    <dbReference type="NCBI Taxonomy" id="2175091"/>
    <lineage>
        <taxon>Bacteria</taxon>
        <taxon>Pseudomonadati</taxon>
        <taxon>Bacteroidota</taxon>
        <taxon>Flavobacteriia</taxon>
        <taxon>Flavobacteriales</taxon>
        <taxon>Flavobacteriaceae</taxon>
        <taxon>Flavobacterium</taxon>
    </lineage>
</organism>
<dbReference type="Pfam" id="PF10988">
    <property type="entry name" value="DUF2807"/>
    <property type="match status" value="1"/>
</dbReference>
<dbReference type="Gene3D" id="2.160.20.120">
    <property type="match status" value="1"/>
</dbReference>
<evidence type="ECO:0000313" key="4">
    <source>
        <dbReference type="Proteomes" id="UP000244929"/>
    </source>
</evidence>
<name>A0A2S1QYY3_9FLAO</name>
<dbReference type="InterPro" id="IPR021255">
    <property type="entry name" value="DUF2807"/>
</dbReference>
<accession>A0A2S1QYY3</accession>
<evidence type="ECO:0000256" key="1">
    <source>
        <dbReference type="SAM" id="SignalP"/>
    </source>
</evidence>
<evidence type="ECO:0000259" key="2">
    <source>
        <dbReference type="Pfam" id="PF10988"/>
    </source>
</evidence>
<dbReference type="PANTHER" id="PTHR39200">
    <property type="entry name" value="HYPOTHETICAL EXPORTED PROTEIN"/>
    <property type="match status" value="1"/>
</dbReference>
<evidence type="ECO:0000313" key="3">
    <source>
        <dbReference type="EMBL" id="AWH85451.1"/>
    </source>
</evidence>
<dbReference type="EMBL" id="CP029186">
    <property type="protein sequence ID" value="AWH85451.1"/>
    <property type="molecule type" value="Genomic_DNA"/>
</dbReference>
<keyword evidence="1" id="KW-0732">Signal</keyword>
<protein>
    <submittedName>
        <fullName evidence="3">DUF2807 domain-containing protein</fullName>
    </submittedName>
</protein>
<feature type="domain" description="Putative auto-transporter adhesin head GIN" evidence="2">
    <location>
        <begin position="42"/>
        <end position="225"/>
    </location>
</feature>
<dbReference type="AlphaFoldDB" id="A0A2S1QYY3"/>
<dbReference type="RefSeq" id="WP_108778153.1">
    <property type="nucleotide sequence ID" value="NZ_CP029186.1"/>
</dbReference>
<reference evidence="3 4" key="1">
    <citation type="submission" date="2018-04" db="EMBL/GenBank/DDBJ databases">
        <title>Genome sequencing of Flavobacterium sp. HYN0059.</title>
        <authorList>
            <person name="Yi H."/>
            <person name="Baek C."/>
        </authorList>
    </citation>
    <scope>NUCLEOTIDE SEQUENCE [LARGE SCALE GENOMIC DNA]</scope>
    <source>
        <strain evidence="3 4">HYN0059</strain>
    </source>
</reference>
<dbReference type="Proteomes" id="UP000244929">
    <property type="component" value="Chromosome"/>
</dbReference>